<evidence type="ECO:0000256" key="1">
    <source>
        <dbReference type="SAM" id="MobiDB-lite"/>
    </source>
</evidence>
<keyword evidence="3" id="KW-1185">Reference proteome</keyword>
<dbReference type="EMBL" id="VICG01000007">
    <property type="protein sequence ID" value="KAA8570307.1"/>
    <property type="molecule type" value="Genomic_DNA"/>
</dbReference>
<evidence type="ECO:0008006" key="4">
    <source>
        <dbReference type="Google" id="ProtNLM"/>
    </source>
</evidence>
<accession>A0A5M9JNM3</accession>
<protein>
    <recommendedName>
        <fullName evidence="4">Casein kinase substrate phosphoprotein PP28 domain-containing protein</fullName>
    </recommendedName>
</protein>
<feature type="region of interest" description="Disordered" evidence="1">
    <location>
        <begin position="27"/>
        <end position="89"/>
    </location>
</feature>
<feature type="compositionally biased region" description="Basic and acidic residues" evidence="1">
    <location>
        <begin position="43"/>
        <end position="80"/>
    </location>
</feature>
<gene>
    <name evidence="2" type="ORF">EYC84_002610</name>
</gene>
<sequence>MPSDDEDEYGNITRRAPVRYPFRLMERFNSPEPKAPKSTLKALNEDEHLRKKSPEQLEKERLEEIADTIRADKKRAEENRANQIAQMEEDRITAQKKAANRVLQANDDQGGLEERVIKKLRKGKLAGSASKAKTGEGNGDGNVMK</sequence>
<organism evidence="2 3">
    <name type="scientific">Monilinia fructicola</name>
    <name type="common">Brown rot fungus</name>
    <name type="synonym">Ciboria fructicola</name>
    <dbReference type="NCBI Taxonomy" id="38448"/>
    <lineage>
        <taxon>Eukaryota</taxon>
        <taxon>Fungi</taxon>
        <taxon>Dikarya</taxon>
        <taxon>Ascomycota</taxon>
        <taxon>Pezizomycotina</taxon>
        <taxon>Leotiomycetes</taxon>
        <taxon>Helotiales</taxon>
        <taxon>Sclerotiniaceae</taxon>
        <taxon>Monilinia</taxon>
    </lineage>
</organism>
<reference evidence="2 3" key="1">
    <citation type="submission" date="2019-06" db="EMBL/GenBank/DDBJ databases">
        <title>Genome Sequence of the Brown Rot Fungal Pathogen Monilinia fructicola.</title>
        <authorList>
            <person name="De Miccolis Angelini R.M."/>
            <person name="Landi L."/>
            <person name="Abate D."/>
            <person name="Pollastro S."/>
            <person name="Romanazzi G."/>
            <person name="Faretra F."/>
        </authorList>
    </citation>
    <scope>NUCLEOTIDE SEQUENCE [LARGE SCALE GENOMIC DNA]</scope>
    <source>
        <strain evidence="2 3">Mfrc123</strain>
    </source>
</reference>
<comment type="caution">
    <text evidence="2">The sequence shown here is derived from an EMBL/GenBank/DDBJ whole genome shotgun (WGS) entry which is preliminary data.</text>
</comment>
<name>A0A5M9JNM3_MONFR</name>
<proteinExistence type="predicted"/>
<feature type="region of interest" description="Disordered" evidence="1">
    <location>
        <begin position="121"/>
        <end position="145"/>
    </location>
</feature>
<feature type="compositionally biased region" description="Gly residues" evidence="1">
    <location>
        <begin position="136"/>
        <end position="145"/>
    </location>
</feature>
<evidence type="ECO:0000313" key="3">
    <source>
        <dbReference type="Proteomes" id="UP000322873"/>
    </source>
</evidence>
<dbReference type="AlphaFoldDB" id="A0A5M9JNM3"/>
<dbReference type="Proteomes" id="UP000322873">
    <property type="component" value="Unassembled WGS sequence"/>
</dbReference>
<evidence type="ECO:0000313" key="2">
    <source>
        <dbReference type="EMBL" id="KAA8570307.1"/>
    </source>
</evidence>